<reference evidence="18 19" key="1">
    <citation type="submission" date="2015-09" db="EMBL/GenBank/DDBJ databases">
        <authorList>
            <consortium name="Pathogen Informatics"/>
        </authorList>
    </citation>
    <scope>NUCLEOTIDE SEQUENCE [LARGE SCALE GENOMIC DNA]</scope>
    <source>
        <strain evidence="18 19">2789STDY5834876</strain>
    </source>
</reference>
<dbReference type="NCBIfam" id="NF005589">
    <property type="entry name" value="PRK07314.1"/>
    <property type="match status" value="1"/>
</dbReference>
<dbReference type="InterPro" id="IPR017568">
    <property type="entry name" value="3-oxoacyl-ACP_synth-2"/>
</dbReference>
<proteinExistence type="inferred from homology"/>
<dbReference type="GO" id="GO:0006633">
    <property type="term" value="P:fatty acid biosynthetic process"/>
    <property type="evidence" value="ECO:0007669"/>
    <property type="project" value="UniProtKB-UniRule"/>
</dbReference>
<dbReference type="CDD" id="cd00834">
    <property type="entry name" value="KAS_I_II"/>
    <property type="match status" value="1"/>
</dbReference>
<sequence length="412" mass="43416">MKRRVVVTGLGAVTPIGNTVEEFWSGIRSGKVGIGPITRFDASEYKVQIAAEVKDFVAKERMDFKAAKRMEAFSQYAVAAAKEAFVDAGIDMEAEDAYRAGVIVGSGIGSLQAVEQNYTKIVEKGPSRVNPLMVPLMISNMAAGNVSIQLGLKGKCTNVVTACASGTNCIGDAFRAIQYDDADIMVAGGTESCICPTGVAGFSGLTALSTSADPKRASIPFDKERDGFVLGEGAGIVVLEELEHAKARGAEIYAELVGYGSTGDAYHITSPQEDGEGAGMAMKLAMKEAGVEPEKIDYINAHGTSTHHNDLFETRAIKYALGDAAKDVVINSTKSMIGHLLGAAGGVEFVVCVKSITDGFIHQTVGTTETDEECDLNYAVGAPIEKDVNYVLTNSLGFGGHNATLLVKKYEA</sequence>
<evidence type="ECO:0000256" key="6">
    <source>
        <dbReference type="ARBA" id="ARBA00022679"/>
    </source>
</evidence>
<dbReference type="FunFam" id="3.40.47.10:FF:000009">
    <property type="entry name" value="3-oxoacyl-[acyl-carrier-protein] synthase 2"/>
    <property type="match status" value="1"/>
</dbReference>
<dbReference type="PANTHER" id="PTHR11712">
    <property type="entry name" value="POLYKETIDE SYNTHASE-RELATED"/>
    <property type="match status" value="1"/>
</dbReference>
<keyword evidence="7" id="KW-0276">Fatty acid metabolism</keyword>
<comment type="pathway">
    <text evidence="1 14">Lipid metabolism; fatty acid biosynthesis.</text>
</comment>
<comment type="catalytic activity">
    <reaction evidence="12 14">
        <text>(9Z)-hexadecenoyl-[ACP] + malonyl-[ACP] + H(+) = 3-oxo-(11Z)-octadecenoyl-[ACP] + holo-[ACP] + CO2</text>
        <dbReference type="Rhea" id="RHEA:55040"/>
        <dbReference type="Rhea" id="RHEA-COMP:9623"/>
        <dbReference type="Rhea" id="RHEA-COMP:9685"/>
        <dbReference type="Rhea" id="RHEA-COMP:10800"/>
        <dbReference type="Rhea" id="RHEA-COMP:14074"/>
        <dbReference type="ChEBI" id="CHEBI:15378"/>
        <dbReference type="ChEBI" id="CHEBI:16526"/>
        <dbReference type="ChEBI" id="CHEBI:64479"/>
        <dbReference type="ChEBI" id="CHEBI:78449"/>
        <dbReference type="ChEBI" id="CHEBI:83989"/>
        <dbReference type="ChEBI" id="CHEBI:138538"/>
        <dbReference type="EC" id="2.3.1.179"/>
    </reaction>
</comment>
<comment type="catalytic activity">
    <reaction evidence="13 14">
        <text>a fatty acyl-[ACP] + malonyl-[ACP] + H(+) = a 3-oxoacyl-[ACP] + holo-[ACP] + CO2</text>
        <dbReference type="Rhea" id="RHEA:22836"/>
        <dbReference type="Rhea" id="RHEA-COMP:9623"/>
        <dbReference type="Rhea" id="RHEA-COMP:9685"/>
        <dbReference type="Rhea" id="RHEA-COMP:9916"/>
        <dbReference type="Rhea" id="RHEA-COMP:14125"/>
        <dbReference type="ChEBI" id="CHEBI:15378"/>
        <dbReference type="ChEBI" id="CHEBI:16526"/>
        <dbReference type="ChEBI" id="CHEBI:64479"/>
        <dbReference type="ChEBI" id="CHEBI:78449"/>
        <dbReference type="ChEBI" id="CHEBI:78776"/>
        <dbReference type="ChEBI" id="CHEBI:138651"/>
    </reaction>
</comment>
<keyword evidence="8" id="KW-0443">Lipid metabolism</keyword>
<feature type="active site" description="For beta-ketoacyl synthase activity" evidence="15">
    <location>
        <position position="163"/>
    </location>
</feature>
<evidence type="ECO:0000313" key="19">
    <source>
        <dbReference type="Proteomes" id="UP000095544"/>
    </source>
</evidence>
<evidence type="ECO:0000256" key="5">
    <source>
        <dbReference type="ARBA" id="ARBA00022516"/>
    </source>
</evidence>
<dbReference type="SUPFAM" id="SSF53901">
    <property type="entry name" value="Thiolase-like"/>
    <property type="match status" value="2"/>
</dbReference>
<dbReference type="RefSeq" id="WP_050641843.1">
    <property type="nucleotide sequence ID" value="NZ_CABKUE010000009.1"/>
</dbReference>
<dbReference type="AlphaFoldDB" id="A0A173Y9J4"/>
<dbReference type="Pfam" id="PF00109">
    <property type="entry name" value="ketoacyl-synt"/>
    <property type="match status" value="1"/>
</dbReference>
<dbReference type="OrthoDB" id="9808669at2"/>
<keyword evidence="9 14" id="KW-0275">Fatty acid biosynthesis</keyword>
<dbReference type="NCBIfam" id="TIGR03150">
    <property type="entry name" value="fabF"/>
    <property type="match status" value="1"/>
</dbReference>
<dbReference type="Proteomes" id="UP000095544">
    <property type="component" value="Unassembled WGS sequence"/>
</dbReference>
<evidence type="ECO:0000256" key="8">
    <source>
        <dbReference type="ARBA" id="ARBA00023098"/>
    </source>
</evidence>
<evidence type="ECO:0000256" key="1">
    <source>
        <dbReference type="ARBA" id="ARBA00005194"/>
    </source>
</evidence>
<evidence type="ECO:0000256" key="16">
    <source>
        <dbReference type="RuleBase" id="RU003694"/>
    </source>
</evidence>
<dbReference type="GO" id="GO:0005829">
    <property type="term" value="C:cytosol"/>
    <property type="evidence" value="ECO:0007669"/>
    <property type="project" value="TreeGrafter"/>
</dbReference>
<dbReference type="InterPro" id="IPR020841">
    <property type="entry name" value="PKS_Beta-ketoAc_synthase_dom"/>
</dbReference>
<evidence type="ECO:0000256" key="4">
    <source>
        <dbReference type="ARBA" id="ARBA00014657"/>
    </source>
</evidence>
<dbReference type="PIRSF" id="PIRSF000447">
    <property type="entry name" value="KAS_II"/>
    <property type="match status" value="1"/>
</dbReference>
<gene>
    <name evidence="18" type="primary">fabF</name>
    <name evidence="18" type="ORF">ERS852491_00032</name>
</gene>
<dbReference type="EMBL" id="CYZU01000001">
    <property type="protein sequence ID" value="CUN60554.1"/>
    <property type="molecule type" value="Genomic_DNA"/>
</dbReference>
<name>A0A173Y9J4_9FIRM</name>
<evidence type="ECO:0000259" key="17">
    <source>
        <dbReference type="PROSITE" id="PS52004"/>
    </source>
</evidence>
<dbReference type="Pfam" id="PF02801">
    <property type="entry name" value="Ketoacyl-synt_C"/>
    <property type="match status" value="1"/>
</dbReference>
<dbReference type="InterPro" id="IPR000794">
    <property type="entry name" value="Beta-ketoacyl_synthase"/>
</dbReference>
<evidence type="ECO:0000313" key="18">
    <source>
        <dbReference type="EMBL" id="CUN60554.1"/>
    </source>
</evidence>
<organism evidence="18 19">
    <name type="scientific">Faecalicatena contorta</name>
    <dbReference type="NCBI Taxonomy" id="39482"/>
    <lineage>
        <taxon>Bacteria</taxon>
        <taxon>Bacillati</taxon>
        <taxon>Bacillota</taxon>
        <taxon>Clostridia</taxon>
        <taxon>Lachnospirales</taxon>
        <taxon>Lachnospiraceae</taxon>
        <taxon>Faecalicatena</taxon>
    </lineage>
</organism>
<feature type="domain" description="Ketosynthase family 3 (KS3)" evidence="17">
    <location>
        <begin position="2"/>
        <end position="409"/>
    </location>
</feature>
<dbReference type="PANTHER" id="PTHR11712:SF336">
    <property type="entry name" value="3-OXOACYL-[ACYL-CARRIER-PROTEIN] SYNTHASE, MITOCHONDRIAL"/>
    <property type="match status" value="1"/>
</dbReference>
<dbReference type="GO" id="GO:0004315">
    <property type="term" value="F:3-oxoacyl-[acyl-carrier-protein] synthase activity"/>
    <property type="evidence" value="ECO:0007669"/>
    <property type="project" value="UniProtKB-UniRule"/>
</dbReference>
<keyword evidence="5 14" id="KW-0444">Lipid biosynthesis</keyword>
<keyword evidence="10 14" id="KW-0012">Acyltransferase</keyword>
<evidence type="ECO:0000256" key="15">
    <source>
        <dbReference type="PIRSR" id="PIRSR000447-1"/>
    </source>
</evidence>
<evidence type="ECO:0000256" key="12">
    <source>
        <dbReference type="ARBA" id="ARBA00047318"/>
    </source>
</evidence>
<dbReference type="EC" id="2.3.1.179" evidence="3 14"/>
<dbReference type="SMART" id="SM00825">
    <property type="entry name" value="PKS_KS"/>
    <property type="match status" value="1"/>
</dbReference>
<dbReference type="InterPro" id="IPR014031">
    <property type="entry name" value="Ketoacyl_synth_C"/>
</dbReference>
<evidence type="ECO:0000256" key="2">
    <source>
        <dbReference type="ARBA" id="ARBA00008467"/>
    </source>
</evidence>
<keyword evidence="6 14" id="KW-0808">Transferase</keyword>
<evidence type="ECO:0000256" key="7">
    <source>
        <dbReference type="ARBA" id="ARBA00022832"/>
    </source>
</evidence>
<dbReference type="STRING" id="39482.ERS852491_00032"/>
<evidence type="ECO:0000256" key="9">
    <source>
        <dbReference type="ARBA" id="ARBA00023160"/>
    </source>
</evidence>
<accession>A0A173Y9J4</accession>
<evidence type="ECO:0000256" key="13">
    <source>
        <dbReference type="ARBA" id="ARBA00047659"/>
    </source>
</evidence>
<evidence type="ECO:0000256" key="11">
    <source>
        <dbReference type="ARBA" id="ARBA00024006"/>
    </source>
</evidence>
<dbReference type="PROSITE" id="PS00606">
    <property type="entry name" value="KS3_1"/>
    <property type="match status" value="1"/>
</dbReference>
<dbReference type="Gene3D" id="3.40.47.10">
    <property type="match status" value="2"/>
</dbReference>
<evidence type="ECO:0000256" key="3">
    <source>
        <dbReference type="ARBA" id="ARBA00012356"/>
    </source>
</evidence>
<evidence type="ECO:0000256" key="14">
    <source>
        <dbReference type="PIRNR" id="PIRNR000447"/>
    </source>
</evidence>
<comment type="function">
    <text evidence="11 14">Involved in the type II fatty acid elongation cycle. Catalyzes the elongation of a wide range of acyl-ACP by the addition of two carbons from malonyl-ACP to an acyl acceptor. Can efficiently catalyze the conversion of palmitoleoyl-ACP (cis-hexadec-9-enoyl-ACP) to cis-vaccenoyl-ACP (cis-octadec-11-enoyl-ACP), an essential step in the thermal regulation of fatty acid composition.</text>
</comment>
<protein>
    <recommendedName>
        <fullName evidence="4 14">3-oxoacyl-[acyl-carrier-protein] synthase 2</fullName>
        <ecNumber evidence="3 14">2.3.1.179</ecNumber>
    </recommendedName>
</protein>
<comment type="similarity">
    <text evidence="2 14 16">Belongs to the thiolase-like superfamily. Beta-ketoacyl-ACP synthases family.</text>
</comment>
<dbReference type="InterPro" id="IPR018201">
    <property type="entry name" value="Ketoacyl_synth_AS"/>
</dbReference>
<dbReference type="InterPro" id="IPR014030">
    <property type="entry name" value="Ketoacyl_synth_N"/>
</dbReference>
<dbReference type="PROSITE" id="PS52004">
    <property type="entry name" value="KS3_2"/>
    <property type="match status" value="1"/>
</dbReference>
<dbReference type="UniPathway" id="UPA00094"/>
<evidence type="ECO:0000256" key="10">
    <source>
        <dbReference type="ARBA" id="ARBA00023315"/>
    </source>
</evidence>
<dbReference type="InterPro" id="IPR016039">
    <property type="entry name" value="Thiolase-like"/>
</dbReference>